<dbReference type="EMBL" id="QMDV01000002">
    <property type="protein sequence ID" value="RAU83234.1"/>
    <property type="molecule type" value="Genomic_DNA"/>
</dbReference>
<accession>A0A364RG26</accession>
<reference evidence="1 2" key="2">
    <citation type="submission" date="2018-07" db="EMBL/GenBank/DDBJ databases">
        <title>Pontibacter sp. 2b14 genomic sequence and assembly.</title>
        <authorList>
            <person name="Du Z.-J."/>
        </authorList>
    </citation>
    <scope>NUCLEOTIDE SEQUENCE [LARGE SCALE GENOMIC DNA]</scope>
    <source>
        <strain evidence="1 2">2b14</strain>
    </source>
</reference>
<dbReference type="AlphaFoldDB" id="A0A364RG26"/>
<dbReference type="Proteomes" id="UP000251692">
    <property type="component" value="Unassembled WGS sequence"/>
</dbReference>
<name>A0A364RG26_9BACT</name>
<sequence>MAGLQADILSEDFLKNFLPETVYLVPEDVAVYTSVSAAMPAPDATPAPVPIVSEEKATPVLPKKPEVERITPKAFDVTGQNRKGIVVLVTLPDHEFKTLPKLEFLQKILTAIGLQTEDVAYVNNISGQIAVFEELHQLLPVNYIISFASRINTYLPHDKFTLYTPVKVADVPVVFSQSLAVIESDVEQKKQLWNSLKATFAL</sequence>
<proteinExistence type="predicted"/>
<gene>
    <name evidence="1" type="ORF">DP923_08445</name>
</gene>
<comment type="caution">
    <text evidence="1">The sequence shown here is derived from an EMBL/GenBank/DDBJ whole genome shotgun (WGS) entry which is preliminary data.</text>
</comment>
<keyword evidence="2" id="KW-1185">Reference proteome</keyword>
<organism evidence="1 2">
    <name type="scientific">Pontibacter arcticus</name>
    <dbReference type="NCBI Taxonomy" id="2080288"/>
    <lineage>
        <taxon>Bacteria</taxon>
        <taxon>Pseudomonadati</taxon>
        <taxon>Bacteroidota</taxon>
        <taxon>Cytophagia</taxon>
        <taxon>Cytophagales</taxon>
        <taxon>Hymenobacteraceae</taxon>
        <taxon>Pontibacter</taxon>
    </lineage>
</organism>
<evidence type="ECO:0000313" key="1">
    <source>
        <dbReference type="EMBL" id="RAU83234.1"/>
    </source>
</evidence>
<dbReference type="RefSeq" id="WP_112305384.1">
    <property type="nucleotide sequence ID" value="NZ_QMDV01000002.1"/>
</dbReference>
<protein>
    <submittedName>
        <fullName evidence="1">Uncharacterized protein</fullName>
    </submittedName>
</protein>
<evidence type="ECO:0000313" key="2">
    <source>
        <dbReference type="Proteomes" id="UP000251692"/>
    </source>
</evidence>
<reference evidence="1 2" key="1">
    <citation type="submission" date="2018-06" db="EMBL/GenBank/DDBJ databases">
        <authorList>
            <person name="Liu Z.-W."/>
        </authorList>
    </citation>
    <scope>NUCLEOTIDE SEQUENCE [LARGE SCALE GENOMIC DNA]</scope>
    <source>
        <strain evidence="1 2">2b14</strain>
    </source>
</reference>
<dbReference type="OrthoDB" id="850998at2"/>